<dbReference type="SUPFAM" id="SSF56801">
    <property type="entry name" value="Acetyl-CoA synthetase-like"/>
    <property type="match status" value="1"/>
</dbReference>
<evidence type="ECO:0000313" key="6">
    <source>
        <dbReference type="Proteomes" id="UP000549971"/>
    </source>
</evidence>
<evidence type="ECO:0000313" key="5">
    <source>
        <dbReference type="EMBL" id="MBB5835661.1"/>
    </source>
</evidence>
<gene>
    <name evidence="5" type="ORF">HDA39_002395</name>
</gene>
<comment type="similarity">
    <text evidence="1">Belongs to the ATP-dependent AMP-binding enzyme family.</text>
</comment>
<dbReference type="Gene3D" id="3.40.50.12780">
    <property type="entry name" value="N-terminal domain of ligase-like"/>
    <property type="match status" value="1"/>
</dbReference>
<dbReference type="InterPro" id="IPR025110">
    <property type="entry name" value="AMP-bd_C"/>
</dbReference>
<evidence type="ECO:0000256" key="1">
    <source>
        <dbReference type="ARBA" id="ARBA00006432"/>
    </source>
</evidence>
<reference evidence="5 6" key="1">
    <citation type="submission" date="2020-08" db="EMBL/GenBank/DDBJ databases">
        <title>Sequencing the genomes of 1000 actinobacteria strains.</title>
        <authorList>
            <person name="Klenk H.-P."/>
        </authorList>
    </citation>
    <scope>NUCLEOTIDE SEQUENCE [LARGE SCALE GENOMIC DNA]</scope>
    <source>
        <strain evidence="5 6">DSM 28967</strain>
    </source>
</reference>
<dbReference type="GO" id="GO:0031956">
    <property type="term" value="F:medium-chain fatty acid-CoA ligase activity"/>
    <property type="evidence" value="ECO:0007669"/>
    <property type="project" value="TreeGrafter"/>
</dbReference>
<dbReference type="EMBL" id="JACHMY010000001">
    <property type="protein sequence ID" value="MBB5835661.1"/>
    <property type="molecule type" value="Genomic_DNA"/>
</dbReference>
<dbReference type="InterPro" id="IPR020845">
    <property type="entry name" value="AMP-binding_CS"/>
</dbReference>
<name>A0A7W9J4U5_9ACTN</name>
<dbReference type="PANTHER" id="PTHR43201">
    <property type="entry name" value="ACYL-COA SYNTHETASE"/>
    <property type="match status" value="1"/>
</dbReference>
<dbReference type="Pfam" id="PF00501">
    <property type="entry name" value="AMP-binding"/>
    <property type="match status" value="1"/>
</dbReference>
<organism evidence="5 6">
    <name type="scientific">Kribbella italica</name>
    <dbReference type="NCBI Taxonomy" id="1540520"/>
    <lineage>
        <taxon>Bacteria</taxon>
        <taxon>Bacillati</taxon>
        <taxon>Actinomycetota</taxon>
        <taxon>Actinomycetes</taxon>
        <taxon>Propionibacteriales</taxon>
        <taxon>Kribbellaceae</taxon>
        <taxon>Kribbella</taxon>
    </lineage>
</organism>
<protein>
    <submittedName>
        <fullName evidence="5">Long-chain acyl-CoA synthetase</fullName>
        <ecNumber evidence="5">6.2.1.3</ecNumber>
    </submittedName>
</protein>
<accession>A0A7W9J4U5</accession>
<dbReference type="AlphaFoldDB" id="A0A7W9J4U5"/>
<dbReference type="Pfam" id="PF13193">
    <property type="entry name" value="AMP-binding_C"/>
    <property type="match status" value="1"/>
</dbReference>
<dbReference type="GO" id="GO:0004467">
    <property type="term" value="F:long-chain fatty acid-CoA ligase activity"/>
    <property type="evidence" value="ECO:0007669"/>
    <property type="project" value="UniProtKB-EC"/>
</dbReference>
<comment type="caution">
    <text evidence="5">The sequence shown here is derived from an EMBL/GenBank/DDBJ whole genome shotgun (WGS) entry which is preliminary data.</text>
</comment>
<dbReference type="InterPro" id="IPR000873">
    <property type="entry name" value="AMP-dep_synth/lig_dom"/>
</dbReference>
<evidence type="ECO:0000259" key="3">
    <source>
        <dbReference type="Pfam" id="PF00501"/>
    </source>
</evidence>
<proteinExistence type="inferred from homology"/>
<dbReference type="PANTHER" id="PTHR43201:SF5">
    <property type="entry name" value="MEDIUM-CHAIN ACYL-COA LIGASE ACSF2, MITOCHONDRIAL"/>
    <property type="match status" value="1"/>
</dbReference>
<dbReference type="InterPro" id="IPR045851">
    <property type="entry name" value="AMP-bd_C_sf"/>
</dbReference>
<dbReference type="InterPro" id="IPR042099">
    <property type="entry name" value="ANL_N_sf"/>
</dbReference>
<dbReference type="PROSITE" id="PS00455">
    <property type="entry name" value="AMP_BINDING"/>
    <property type="match status" value="1"/>
</dbReference>
<dbReference type="Proteomes" id="UP000549971">
    <property type="component" value="Unassembled WGS sequence"/>
</dbReference>
<keyword evidence="2 5" id="KW-0436">Ligase</keyword>
<feature type="domain" description="AMP-binding enzyme C-terminal" evidence="4">
    <location>
        <begin position="421"/>
        <end position="496"/>
    </location>
</feature>
<dbReference type="RefSeq" id="WP_184795278.1">
    <property type="nucleotide sequence ID" value="NZ_JACHMY010000001.1"/>
</dbReference>
<sequence>MNLASWVERNGRRLRSEPAIAEGTQVHATWGAFAARVAAIAGGLYGDLGLAAGDRVAIVMRNRPEYLEAQYAAWHAGLVTVPVNARLHRDEIAYILDHSGAKVVVTDEEHAVDVVPLMDSVEALQTAVQAPGPEWDRLAEAAAIPLVDRAPDDAAWLFYTSGTTGRPKGATLTHGNLLMASLSYFADIDQVESTDSVLHAAPLSHGSGLYGLPHVARGAVSVMPGSSAVDGAELLAMLRRWPGMSFFAAPIMVKRLAGDAALAGADLSELKTIIYGGAPMYLADLEEALAVFGPRLAQIYGQGETPMTITALSRTDHAHRDHPRWRDRLQSVGFPRTDVEVRAVDPEGVEVPTGEVGEVVVRGGVVMAGYWDQPDETAETLRDGWLHTGDLGSFDDDGYLTLRDRSKDLIISGGMNIYPREVEEALLRHPAVAAAAVVGRPDPEWGEAVVAFVVAAGGDTPSPDELGRTCTEHIARFKRPKEYHFVAALPTNNYGKVLKRELRDRL</sequence>
<dbReference type="Gene3D" id="3.30.300.30">
    <property type="match status" value="1"/>
</dbReference>
<evidence type="ECO:0000259" key="4">
    <source>
        <dbReference type="Pfam" id="PF13193"/>
    </source>
</evidence>
<feature type="domain" description="AMP-dependent synthetase/ligase" evidence="3">
    <location>
        <begin position="8"/>
        <end position="371"/>
    </location>
</feature>
<evidence type="ECO:0000256" key="2">
    <source>
        <dbReference type="ARBA" id="ARBA00022598"/>
    </source>
</evidence>
<dbReference type="FunFam" id="3.30.300.30:FF:000008">
    <property type="entry name" value="2,3-dihydroxybenzoate-AMP ligase"/>
    <property type="match status" value="1"/>
</dbReference>
<dbReference type="EC" id="6.2.1.3" evidence="5"/>
<keyword evidence="6" id="KW-1185">Reference proteome</keyword>